<dbReference type="GO" id="GO:0008641">
    <property type="term" value="F:ubiquitin-like modifier activating enzyme activity"/>
    <property type="evidence" value="ECO:0007669"/>
    <property type="project" value="InterPro"/>
</dbReference>
<dbReference type="GO" id="GO:0061504">
    <property type="term" value="P:cyclic threonylcarbamoyladenosine biosynthetic process"/>
    <property type="evidence" value="ECO:0007669"/>
    <property type="project" value="TreeGrafter"/>
</dbReference>
<accession>D6SP97</accession>
<keyword evidence="3" id="KW-1185">Reference proteome</keyword>
<name>D6SP97_9BACT</name>
<protein>
    <submittedName>
        <fullName evidence="2">UBA/THIF-type NAD/FAD binding protein</fullName>
    </submittedName>
</protein>
<dbReference type="SUPFAM" id="SSF69572">
    <property type="entry name" value="Activating enzymes of the ubiquitin-like proteins"/>
    <property type="match status" value="1"/>
</dbReference>
<dbReference type="GO" id="GO:0061503">
    <property type="term" value="F:tRNA threonylcarbamoyladenosine dehydratase"/>
    <property type="evidence" value="ECO:0007669"/>
    <property type="project" value="TreeGrafter"/>
</dbReference>
<sequence length="279" mass="30284">MHTKGLVQDLAGHSHALDNYPFACILDAPLLDLAGKYNIQPWQAQVVALENQVCPERYIRNFKTMSLDMQLDLARSKVLVVGAGGLGGYVIELLVRSGAGRLFVADGDVFELSNLNRQLLGTTHLTGRPKVEAALQRARDINPFARVETFGTYLQPDDLPGLLPETDLVLDCLGGVEFRQELLQAAQGHHCPLVTGFVAGNTGLASTVFPGDKSPAAFWQADNDQGAEITLGNVSYTVSMIATLQAREAIHILTGQAPCLRNRVFLADMHTCSFQSLEL</sequence>
<reference evidence="2" key="1">
    <citation type="submission" date="2010-05" db="EMBL/GenBank/DDBJ databases">
        <title>The draft genome of Desulfonatronospira thiodismutans ASO3-1.</title>
        <authorList>
            <consortium name="US DOE Joint Genome Institute (JGI-PGF)"/>
            <person name="Lucas S."/>
            <person name="Copeland A."/>
            <person name="Lapidus A."/>
            <person name="Cheng J.-F."/>
            <person name="Bruce D."/>
            <person name="Goodwin L."/>
            <person name="Pitluck S."/>
            <person name="Chertkov O."/>
            <person name="Brettin T."/>
            <person name="Detter J.C."/>
            <person name="Han C."/>
            <person name="Land M.L."/>
            <person name="Hauser L."/>
            <person name="Kyrpides N."/>
            <person name="Mikhailova N."/>
            <person name="Muyzer G."/>
            <person name="Woyke T."/>
        </authorList>
    </citation>
    <scope>NUCLEOTIDE SEQUENCE [LARGE SCALE GENOMIC DNA]</scope>
    <source>
        <strain evidence="2">ASO3-1</strain>
    </source>
</reference>
<dbReference type="InterPro" id="IPR035985">
    <property type="entry name" value="Ubiquitin-activating_enz"/>
</dbReference>
<comment type="caution">
    <text evidence="2">The sequence shown here is derived from an EMBL/GenBank/DDBJ whole genome shotgun (WGS) entry which is preliminary data.</text>
</comment>
<dbReference type="PANTHER" id="PTHR43267">
    <property type="entry name" value="TRNA THREONYLCARBAMOYLADENOSINE DEHYDRATASE"/>
    <property type="match status" value="1"/>
</dbReference>
<dbReference type="OrthoDB" id="9804286at2"/>
<evidence type="ECO:0000259" key="1">
    <source>
        <dbReference type="Pfam" id="PF00899"/>
    </source>
</evidence>
<dbReference type="InterPro" id="IPR045886">
    <property type="entry name" value="ThiF/MoeB/HesA"/>
</dbReference>
<gene>
    <name evidence="2" type="ORF">Dthio_PD1945</name>
</gene>
<dbReference type="AlphaFoldDB" id="D6SP97"/>
<organism evidence="2 3">
    <name type="scientific">Desulfonatronospira thiodismutans ASO3-1</name>
    <dbReference type="NCBI Taxonomy" id="555779"/>
    <lineage>
        <taxon>Bacteria</taxon>
        <taxon>Pseudomonadati</taxon>
        <taxon>Thermodesulfobacteriota</taxon>
        <taxon>Desulfovibrionia</taxon>
        <taxon>Desulfovibrionales</taxon>
        <taxon>Desulfonatronovibrionaceae</taxon>
        <taxon>Desulfonatronospira</taxon>
    </lineage>
</organism>
<dbReference type="InterPro" id="IPR000594">
    <property type="entry name" value="ThiF_NAD_FAD-bd"/>
</dbReference>
<evidence type="ECO:0000313" key="3">
    <source>
        <dbReference type="Proteomes" id="UP000005496"/>
    </source>
</evidence>
<dbReference type="Proteomes" id="UP000005496">
    <property type="component" value="Unassembled WGS sequence"/>
</dbReference>
<dbReference type="Gene3D" id="3.40.50.720">
    <property type="entry name" value="NAD(P)-binding Rossmann-like Domain"/>
    <property type="match status" value="1"/>
</dbReference>
<dbReference type="Pfam" id="PF00899">
    <property type="entry name" value="ThiF"/>
    <property type="match status" value="1"/>
</dbReference>
<feature type="domain" description="THIF-type NAD/FAD binding fold" evidence="1">
    <location>
        <begin position="60"/>
        <end position="278"/>
    </location>
</feature>
<dbReference type="PANTHER" id="PTHR43267:SF1">
    <property type="entry name" value="TRNA THREONYLCARBAMOYLADENOSINE DEHYDRATASE"/>
    <property type="match status" value="1"/>
</dbReference>
<dbReference type="RefSeq" id="WP_008869893.1">
    <property type="nucleotide sequence ID" value="NZ_ACJN02000002.1"/>
</dbReference>
<dbReference type="EMBL" id="ACJN02000002">
    <property type="protein sequence ID" value="EFI34573.1"/>
    <property type="molecule type" value="Genomic_DNA"/>
</dbReference>
<proteinExistence type="predicted"/>
<evidence type="ECO:0000313" key="2">
    <source>
        <dbReference type="EMBL" id="EFI34573.1"/>
    </source>
</evidence>
<dbReference type="eggNOG" id="COG0476">
    <property type="taxonomic scope" value="Bacteria"/>
</dbReference>